<reference evidence="15" key="1">
    <citation type="submission" date="2022-12" db="EMBL/GenBank/DDBJ databases">
        <title>Genome assemblies of Blomia tropicalis.</title>
        <authorList>
            <person name="Cui Y."/>
        </authorList>
    </citation>
    <scope>NUCLEOTIDE SEQUENCE</scope>
    <source>
        <tissue evidence="15">Adult mites</tissue>
    </source>
</reference>
<evidence type="ECO:0000256" key="12">
    <source>
        <dbReference type="RuleBase" id="RU000679"/>
    </source>
</evidence>
<feature type="transmembrane region" description="Helical" evidence="14">
    <location>
        <begin position="1013"/>
        <end position="1032"/>
    </location>
</feature>
<evidence type="ECO:0000256" key="3">
    <source>
        <dbReference type="ARBA" id="ARBA00022448"/>
    </source>
</evidence>
<organism evidence="15 16">
    <name type="scientific">Blomia tropicalis</name>
    <name type="common">Mite</name>
    <dbReference type="NCBI Taxonomy" id="40697"/>
    <lineage>
        <taxon>Eukaryota</taxon>
        <taxon>Metazoa</taxon>
        <taxon>Ecdysozoa</taxon>
        <taxon>Arthropoda</taxon>
        <taxon>Chelicerata</taxon>
        <taxon>Arachnida</taxon>
        <taxon>Acari</taxon>
        <taxon>Acariformes</taxon>
        <taxon>Sarcoptiformes</taxon>
        <taxon>Astigmata</taxon>
        <taxon>Glycyphagoidea</taxon>
        <taxon>Echimyopodidae</taxon>
        <taxon>Blomia</taxon>
    </lineage>
</organism>
<proteinExistence type="inferred from homology"/>
<evidence type="ECO:0000256" key="10">
    <source>
        <dbReference type="ARBA" id="ARBA00023201"/>
    </source>
</evidence>
<evidence type="ECO:0000256" key="13">
    <source>
        <dbReference type="SAM" id="MobiDB-lite"/>
    </source>
</evidence>
<evidence type="ECO:0000256" key="11">
    <source>
        <dbReference type="ARBA" id="ARBA00023303"/>
    </source>
</evidence>
<dbReference type="GO" id="GO:0005886">
    <property type="term" value="C:plasma membrane"/>
    <property type="evidence" value="ECO:0007669"/>
    <property type="project" value="TreeGrafter"/>
</dbReference>
<dbReference type="InterPro" id="IPR001873">
    <property type="entry name" value="ENaC"/>
</dbReference>
<feature type="compositionally biased region" description="Low complexity" evidence="13">
    <location>
        <begin position="9"/>
        <end position="32"/>
    </location>
</feature>
<dbReference type="Proteomes" id="UP001142055">
    <property type="component" value="Chromosome 3"/>
</dbReference>
<keyword evidence="7" id="KW-0915">Sodium</keyword>
<comment type="subcellular location">
    <subcellularLocation>
        <location evidence="1">Membrane</location>
        <topology evidence="1">Multi-pass membrane protein</topology>
    </subcellularLocation>
</comment>
<dbReference type="PANTHER" id="PTHR11690:SF248">
    <property type="entry name" value="PICKPOCKET 17, ISOFORM A"/>
    <property type="match status" value="1"/>
</dbReference>
<dbReference type="PANTHER" id="PTHR11690">
    <property type="entry name" value="AMILORIDE-SENSITIVE SODIUM CHANNEL-RELATED"/>
    <property type="match status" value="1"/>
</dbReference>
<keyword evidence="16" id="KW-1185">Reference proteome</keyword>
<accession>A0A9Q0M1P3</accession>
<keyword evidence="10 12" id="KW-0739">Sodium transport</keyword>
<keyword evidence="4 12" id="KW-0894">Sodium channel</keyword>
<keyword evidence="3 12" id="KW-0813">Transport</keyword>
<evidence type="ECO:0000256" key="6">
    <source>
        <dbReference type="ARBA" id="ARBA00022989"/>
    </source>
</evidence>
<keyword evidence="9 14" id="KW-0472">Membrane</keyword>
<keyword evidence="5 12" id="KW-0812">Transmembrane</keyword>
<gene>
    <name evidence="15" type="ORF">RDWZM_008596</name>
</gene>
<dbReference type="AlphaFoldDB" id="A0A9Q0M1P3"/>
<feature type="transmembrane region" description="Helical" evidence="14">
    <location>
        <begin position="111"/>
        <end position="131"/>
    </location>
</feature>
<evidence type="ECO:0000256" key="4">
    <source>
        <dbReference type="ARBA" id="ARBA00022461"/>
    </source>
</evidence>
<dbReference type="Pfam" id="PF00858">
    <property type="entry name" value="ASC"/>
    <property type="match status" value="2"/>
</dbReference>
<keyword evidence="8 12" id="KW-0406">Ion transport</keyword>
<dbReference type="GO" id="GO:0015280">
    <property type="term" value="F:ligand-gated sodium channel activity"/>
    <property type="evidence" value="ECO:0007669"/>
    <property type="project" value="TreeGrafter"/>
</dbReference>
<evidence type="ECO:0000256" key="7">
    <source>
        <dbReference type="ARBA" id="ARBA00023053"/>
    </source>
</evidence>
<keyword evidence="6 14" id="KW-1133">Transmembrane helix</keyword>
<comment type="similarity">
    <text evidence="2 12">Belongs to the amiloride-sensitive sodium channel (TC 1.A.6) family.</text>
</comment>
<comment type="caution">
    <text evidence="15">The sequence shown here is derived from an EMBL/GenBank/DDBJ whole genome shotgun (WGS) entry which is preliminary data.</text>
</comment>
<feature type="region of interest" description="Disordered" evidence="13">
    <location>
        <begin position="39"/>
        <end position="58"/>
    </location>
</feature>
<evidence type="ECO:0000313" key="15">
    <source>
        <dbReference type="EMBL" id="KAJ6217439.1"/>
    </source>
</evidence>
<feature type="region of interest" description="Disordered" evidence="13">
    <location>
        <begin position="1"/>
        <end position="32"/>
    </location>
</feature>
<feature type="transmembrane region" description="Helical" evidence="14">
    <location>
        <begin position="605"/>
        <end position="627"/>
    </location>
</feature>
<protein>
    <submittedName>
        <fullName evidence="15">Uncharacterized protein</fullName>
    </submittedName>
</protein>
<evidence type="ECO:0000256" key="2">
    <source>
        <dbReference type="ARBA" id="ARBA00007193"/>
    </source>
</evidence>
<evidence type="ECO:0000313" key="16">
    <source>
        <dbReference type="Proteomes" id="UP001142055"/>
    </source>
</evidence>
<evidence type="ECO:0000256" key="5">
    <source>
        <dbReference type="ARBA" id="ARBA00022692"/>
    </source>
</evidence>
<evidence type="ECO:0000256" key="8">
    <source>
        <dbReference type="ARBA" id="ARBA00023065"/>
    </source>
</evidence>
<dbReference type="Gene3D" id="1.10.287.770">
    <property type="entry name" value="YojJ-like"/>
    <property type="match status" value="1"/>
</dbReference>
<evidence type="ECO:0000256" key="1">
    <source>
        <dbReference type="ARBA" id="ARBA00004141"/>
    </source>
</evidence>
<dbReference type="EMBL" id="JAPWDV010000003">
    <property type="protein sequence ID" value="KAJ6217439.1"/>
    <property type="molecule type" value="Genomic_DNA"/>
</dbReference>
<evidence type="ECO:0000256" key="9">
    <source>
        <dbReference type="ARBA" id="ARBA00023136"/>
    </source>
</evidence>
<name>A0A9Q0M1P3_BLOTA</name>
<evidence type="ECO:0000256" key="14">
    <source>
        <dbReference type="SAM" id="Phobius"/>
    </source>
</evidence>
<keyword evidence="11 12" id="KW-0407">Ion channel</keyword>
<sequence length="1063" mass="123048">MNRTNGQDGNTSKVSSSGVSSNSSSSNGSTQTVSDIFYLSNPNESSDSKKKQQQQSTDENQLNYLQLKYCNLSSSEMLNYNKHNNLDAYSPSICQLFNLERIRFLTISNGIRLALIIICFGWFMFNAYIIFDEYIDYSTVVLMEYRSPSKTGPPAISICTHCILCGYNKTILRKLAVIDTLRFGDNTTPTTYHIGNNISEELGDVDISCQFYSTSVLGLRNELFLANCTDAVPIVISMQEGQKCFTFFSNIHGEMSRIFEQKNNSWNMEFQKFPTIQLRISGKLLSYPFWNDDWTSEFSNNSNKNDVNKVSPGLFVTVHDPTQLSYMQGIPLYRIQPGKDIDLRFQKKVEILKEYPYSTNCYNYETSLILNPEIIDERVLTSRSGWTPFGKAIYRSQGECFLYCIWRRVNTDRCVNIYSIFTTDQIFAAEFKVDQMILHGRLPQNPNFLNDMGKIRYCKNNNDSINDYLRNKEYCLIYCNRACRVNSFFMDPNILDYEGLDPNITTINIQWAPKPYTYISHREKLDLNEFLGTLGGHAHIWLGLSNSNITTLENEESKDTCERPYIIFEPSDSRRKYSLTLSHELQLANLTKTSNEPIRSNKRGICFFLGKVIRSVIVFLCLTWFMFNFFTVLNEYLDYSTIIYLNYETPNTSSPPAVTLCTHCILCGKNDSIQKMEVEKVFKTDYIENLFNQQLNASKQRNKEVGNNNNKDIDISCILSLNSVQSVKKEWINCTDIVPMVLSMQEGHKCYTFFSDIDKQMSKAIENNPQYLLKFDLQPMIKINIVGKYVNESHYNSGLDQNPANKMKPKVGVYIAVHDATILPDMIDINFRRLYLNEYLWIPFAKRIQQLQPPPYKTKCYQYADWSTSNNELSVIKNIKQNKYKSRGECFIYCMWRDLNHNRCANFYSIYTEQIMIKDSLLRNNSIKFCSDSNQSYEKYIKTKNLCLNQCPQGCHQETFFTQDTMAEKDVMSIFGNLGTTVAIPWSIQAIEYINHQPKWEFEELLGTLGGHVHIWLGVSVIQIIWFIIRLFEIQNYRLTAICINLRITNWGPLGAPTHAFLP</sequence>